<keyword evidence="2" id="KW-0489">Methyltransferase</keyword>
<feature type="domain" description="tRNA/rRNA methyltransferase SpoU type" evidence="5">
    <location>
        <begin position="117"/>
        <end position="191"/>
    </location>
</feature>
<dbReference type="GO" id="GO:0006396">
    <property type="term" value="P:RNA processing"/>
    <property type="evidence" value="ECO:0007669"/>
    <property type="project" value="InterPro"/>
</dbReference>
<keyword evidence="3" id="KW-0808">Transferase</keyword>
<evidence type="ECO:0000313" key="7">
    <source>
        <dbReference type="Ensembl" id="ENSCMIP00000022093.1"/>
    </source>
</evidence>
<proteinExistence type="inferred from homology"/>
<evidence type="ECO:0000256" key="4">
    <source>
        <dbReference type="SAM" id="MobiDB-lite"/>
    </source>
</evidence>
<evidence type="ECO:0000259" key="5">
    <source>
        <dbReference type="Pfam" id="PF00588"/>
    </source>
</evidence>
<dbReference type="GeneTree" id="ENSGT00940000164902"/>
<dbReference type="InterPro" id="IPR029064">
    <property type="entry name" value="Ribosomal_eL30-like_sf"/>
</dbReference>
<organism evidence="7 8">
    <name type="scientific">Callorhinchus milii</name>
    <name type="common">Ghost shark</name>
    <dbReference type="NCBI Taxonomy" id="7868"/>
    <lineage>
        <taxon>Eukaryota</taxon>
        <taxon>Metazoa</taxon>
        <taxon>Chordata</taxon>
        <taxon>Craniata</taxon>
        <taxon>Vertebrata</taxon>
        <taxon>Chondrichthyes</taxon>
        <taxon>Holocephali</taxon>
        <taxon>Chimaeriformes</taxon>
        <taxon>Callorhinchidae</taxon>
        <taxon>Callorhinchus</taxon>
    </lineage>
</organism>
<feature type="domain" description="MRM3-like substrate binding" evidence="6">
    <location>
        <begin position="15"/>
        <end position="92"/>
    </location>
</feature>
<reference evidence="7" key="5">
    <citation type="submission" date="2025-09" db="UniProtKB">
        <authorList>
            <consortium name="Ensembl"/>
        </authorList>
    </citation>
    <scope>IDENTIFICATION</scope>
</reference>
<dbReference type="Proteomes" id="UP000314986">
    <property type="component" value="Unassembled WGS sequence"/>
</dbReference>
<dbReference type="InterPro" id="IPR001537">
    <property type="entry name" value="SpoU_MeTrfase"/>
</dbReference>
<dbReference type="SUPFAM" id="SSF75217">
    <property type="entry name" value="alpha/beta knot"/>
    <property type="match status" value="1"/>
</dbReference>
<dbReference type="OMA" id="FLKFHKY"/>
<evidence type="ECO:0000256" key="1">
    <source>
        <dbReference type="ARBA" id="ARBA00007228"/>
    </source>
</evidence>
<dbReference type="PANTHER" id="PTHR43191:SF2">
    <property type="entry name" value="RRNA METHYLTRANSFERASE 3, MITOCHONDRIAL"/>
    <property type="match status" value="1"/>
</dbReference>
<dbReference type="InterPro" id="IPR051259">
    <property type="entry name" value="rRNA_Methyltransferase"/>
</dbReference>
<dbReference type="SUPFAM" id="SSF55315">
    <property type="entry name" value="L30e-like"/>
    <property type="match status" value="1"/>
</dbReference>
<dbReference type="Ensembl" id="ENSCMIT00000022480.1">
    <property type="protein sequence ID" value="ENSCMIP00000022093.1"/>
    <property type="gene ID" value="ENSCMIG00000010018.1"/>
</dbReference>
<reference evidence="8" key="2">
    <citation type="journal article" date="2007" name="PLoS Biol.">
        <title>Survey sequencing and comparative analysis of the elephant shark (Callorhinchus milii) genome.</title>
        <authorList>
            <person name="Venkatesh B."/>
            <person name="Kirkness E.F."/>
            <person name="Loh Y.H."/>
            <person name="Halpern A.L."/>
            <person name="Lee A.P."/>
            <person name="Johnson J."/>
            <person name="Dandona N."/>
            <person name="Viswanathan L.D."/>
            <person name="Tay A."/>
            <person name="Venter J.C."/>
            <person name="Strausberg R.L."/>
            <person name="Brenner S."/>
        </authorList>
    </citation>
    <scope>NUCLEOTIDE SEQUENCE [LARGE SCALE GENOMIC DNA]</scope>
</reference>
<dbReference type="AlphaFoldDB" id="A0A4W3I4X3"/>
<sequence>KCKLPDSSFSFLKVVTIVKSKKFREQHGKILLEGQRLITDALAAGAQLQTLFFSTVESLKALPLDKLKRVQLIKVKFEEIKIWSDLVTPHGGMGIFRRPDHAKMKYPTVQQENTVPLSLICDNIRDPGNLGTILRSAVAAGCSKVLITQGCVDVWEPKVLRAGMGAHFRIPVVSNLEWEAIPNYLSSSTVVYVADHAYLGAGSSGQADNMDASGWVSTRQHEKQTETEYEDSDSDGEERDLPLELPDVGSLRYHDNWAQDQTALVIGGETHGLSLDALLLAGKTDGRRLYIPMSPSVDSLNSAMAASILLFEGRRQLLFRTAEAGRGGVRARAEPTVTSRCSQSAHQQR</sequence>
<feature type="region of interest" description="Disordered" evidence="4">
    <location>
        <begin position="215"/>
        <end position="242"/>
    </location>
</feature>
<evidence type="ECO:0000256" key="3">
    <source>
        <dbReference type="ARBA" id="ARBA00022679"/>
    </source>
</evidence>
<keyword evidence="8" id="KW-1185">Reference proteome</keyword>
<dbReference type="InterPro" id="IPR029026">
    <property type="entry name" value="tRNA_m1G_MTases_N"/>
</dbReference>
<dbReference type="InterPro" id="IPR053888">
    <property type="entry name" value="MRM3-like_sub_bind"/>
</dbReference>
<dbReference type="Gene3D" id="3.40.1280.10">
    <property type="match status" value="1"/>
</dbReference>
<dbReference type="PANTHER" id="PTHR43191">
    <property type="entry name" value="RRNA METHYLTRANSFERASE 3"/>
    <property type="match status" value="1"/>
</dbReference>
<dbReference type="GO" id="GO:0003723">
    <property type="term" value="F:RNA binding"/>
    <property type="evidence" value="ECO:0007669"/>
    <property type="project" value="InterPro"/>
</dbReference>
<dbReference type="Pfam" id="PF22435">
    <property type="entry name" value="MRM3-like_sub_bind"/>
    <property type="match status" value="1"/>
</dbReference>
<feature type="region of interest" description="Disordered" evidence="4">
    <location>
        <begin position="328"/>
        <end position="349"/>
    </location>
</feature>
<reference evidence="8" key="1">
    <citation type="journal article" date="2006" name="Science">
        <title>Ancient noncoding elements conserved in the human genome.</title>
        <authorList>
            <person name="Venkatesh B."/>
            <person name="Kirkness E.F."/>
            <person name="Loh Y.H."/>
            <person name="Halpern A.L."/>
            <person name="Lee A.P."/>
            <person name="Johnson J."/>
            <person name="Dandona N."/>
            <person name="Viswanathan L.D."/>
            <person name="Tay A."/>
            <person name="Venter J.C."/>
            <person name="Strausberg R.L."/>
            <person name="Brenner S."/>
        </authorList>
    </citation>
    <scope>NUCLEOTIDE SEQUENCE [LARGE SCALE GENOMIC DNA]</scope>
</reference>
<accession>A0A4W3I4X3</accession>
<protein>
    <submittedName>
        <fullName evidence="7">Uncharacterized protein</fullName>
    </submittedName>
</protein>
<evidence type="ECO:0000259" key="6">
    <source>
        <dbReference type="Pfam" id="PF22435"/>
    </source>
</evidence>
<reference evidence="7" key="4">
    <citation type="submission" date="2025-08" db="UniProtKB">
        <authorList>
            <consortium name="Ensembl"/>
        </authorList>
    </citation>
    <scope>IDENTIFICATION</scope>
</reference>
<dbReference type="GO" id="GO:0008173">
    <property type="term" value="F:RNA methyltransferase activity"/>
    <property type="evidence" value="ECO:0007669"/>
    <property type="project" value="InterPro"/>
</dbReference>
<dbReference type="InParanoid" id="A0A4W3I4X3"/>
<feature type="compositionally biased region" description="Polar residues" evidence="4">
    <location>
        <begin position="336"/>
        <end position="349"/>
    </location>
</feature>
<dbReference type="STRING" id="7868.ENSCMIP00000022093"/>
<comment type="similarity">
    <text evidence="1">Belongs to the class IV-like SAM-binding methyltransferase superfamily. RNA methyltransferase TrmH family.</text>
</comment>
<feature type="domain" description="tRNA/rRNA methyltransferase SpoU type" evidence="5">
    <location>
        <begin position="253"/>
        <end position="311"/>
    </location>
</feature>
<dbReference type="InterPro" id="IPR029028">
    <property type="entry name" value="Alpha/beta_knot_MTases"/>
</dbReference>
<dbReference type="Gene3D" id="3.30.1330.30">
    <property type="match status" value="1"/>
</dbReference>
<reference evidence="8" key="3">
    <citation type="journal article" date="2014" name="Nature">
        <title>Elephant shark genome provides unique insights into gnathostome evolution.</title>
        <authorList>
            <consortium name="International Elephant Shark Genome Sequencing Consortium"/>
            <person name="Venkatesh B."/>
            <person name="Lee A.P."/>
            <person name="Ravi V."/>
            <person name="Maurya A.K."/>
            <person name="Lian M.M."/>
            <person name="Swann J.B."/>
            <person name="Ohta Y."/>
            <person name="Flajnik M.F."/>
            <person name="Sutoh Y."/>
            <person name="Kasahara M."/>
            <person name="Hoon S."/>
            <person name="Gangu V."/>
            <person name="Roy S.W."/>
            <person name="Irimia M."/>
            <person name="Korzh V."/>
            <person name="Kondrychyn I."/>
            <person name="Lim Z.W."/>
            <person name="Tay B.H."/>
            <person name="Tohari S."/>
            <person name="Kong K.W."/>
            <person name="Ho S."/>
            <person name="Lorente-Galdos B."/>
            <person name="Quilez J."/>
            <person name="Marques-Bonet T."/>
            <person name="Raney B.J."/>
            <person name="Ingham P.W."/>
            <person name="Tay A."/>
            <person name="Hillier L.W."/>
            <person name="Minx P."/>
            <person name="Boehm T."/>
            <person name="Wilson R.K."/>
            <person name="Brenner S."/>
            <person name="Warren W.C."/>
        </authorList>
    </citation>
    <scope>NUCLEOTIDE SEQUENCE [LARGE SCALE GENOMIC DNA]</scope>
</reference>
<dbReference type="GO" id="GO:0032259">
    <property type="term" value="P:methylation"/>
    <property type="evidence" value="ECO:0007669"/>
    <property type="project" value="UniProtKB-KW"/>
</dbReference>
<feature type="compositionally biased region" description="Acidic residues" evidence="4">
    <location>
        <begin position="227"/>
        <end position="238"/>
    </location>
</feature>
<name>A0A4W3I4X3_CALMI</name>
<dbReference type="Pfam" id="PF00588">
    <property type="entry name" value="SpoU_methylase"/>
    <property type="match status" value="2"/>
</dbReference>
<dbReference type="CDD" id="cd18106">
    <property type="entry name" value="SpoU-like_RNMTL1"/>
    <property type="match status" value="1"/>
</dbReference>
<evidence type="ECO:0000313" key="8">
    <source>
        <dbReference type="Proteomes" id="UP000314986"/>
    </source>
</evidence>
<evidence type="ECO:0000256" key="2">
    <source>
        <dbReference type="ARBA" id="ARBA00022603"/>
    </source>
</evidence>